<feature type="compositionally biased region" description="Basic residues" evidence="1">
    <location>
        <begin position="70"/>
        <end position="80"/>
    </location>
</feature>
<evidence type="ECO:0000313" key="3">
    <source>
        <dbReference type="Proteomes" id="UP000037035"/>
    </source>
</evidence>
<dbReference type="EMBL" id="LAVV01007784">
    <property type="protein sequence ID" value="KNZ54794.1"/>
    <property type="molecule type" value="Genomic_DNA"/>
</dbReference>
<name>A0A0L6V220_9BASI</name>
<gene>
    <name evidence="2" type="ORF">VP01_2854g6</name>
</gene>
<comment type="caution">
    <text evidence="2">The sequence shown here is derived from an EMBL/GenBank/DDBJ whole genome shotgun (WGS) entry which is preliminary data.</text>
</comment>
<evidence type="ECO:0000313" key="2">
    <source>
        <dbReference type="EMBL" id="KNZ54794.1"/>
    </source>
</evidence>
<feature type="region of interest" description="Disordered" evidence="1">
    <location>
        <begin position="39"/>
        <end position="99"/>
    </location>
</feature>
<protein>
    <recommendedName>
        <fullName evidence="4">GAG-pre-integrase domain-containing protein</fullName>
    </recommendedName>
</protein>
<dbReference type="Proteomes" id="UP000037035">
    <property type="component" value="Unassembled WGS sequence"/>
</dbReference>
<proteinExistence type="predicted"/>
<dbReference type="AlphaFoldDB" id="A0A0L6V220"/>
<organism evidence="2 3">
    <name type="scientific">Puccinia sorghi</name>
    <dbReference type="NCBI Taxonomy" id="27349"/>
    <lineage>
        <taxon>Eukaryota</taxon>
        <taxon>Fungi</taxon>
        <taxon>Dikarya</taxon>
        <taxon>Basidiomycota</taxon>
        <taxon>Pucciniomycotina</taxon>
        <taxon>Pucciniomycetes</taxon>
        <taxon>Pucciniales</taxon>
        <taxon>Pucciniaceae</taxon>
        <taxon>Puccinia</taxon>
    </lineage>
</organism>
<feature type="region of interest" description="Disordered" evidence="1">
    <location>
        <begin position="112"/>
        <end position="134"/>
    </location>
</feature>
<feature type="compositionally biased region" description="Polar residues" evidence="1">
    <location>
        <begin position="112"/>
        <end position="130"/>
    </location>
</feature>
<evidence type="ECO:0008006" key="4">
    <source>
        <dbReference type="Google" id="ProtNLM"/>
    </source>
</evidence>
<reference evidence="2 3" key="1">
    <citation type="submission" date="2015-08" db="EMBL/GenBank/DDBJ databases">
        <title>Next Generation Sequencing and Analysis of the Genome of Puccinia sorghi L Schw, the Causal Agent of Maize Common Rust.</title>
        <authorList>
            <person name="Rochi L."/>
            <person name="Burguener G."/>
            <person name="Darino M."/>
            <person name="Turjanski A."/>
            <person name="Kreff E."/>
            <person name="Dieguez M.J."/>
            <person name="Sacco F."/>
        </authorList>
    </citation>
    <scope>NUCLEOTIDE SEQUENCE [LARGE SCALE GENOMIC DNA]</scope>
    <source>
        <strain evidence="2 3">RO10H11247</strain>
    </source>
</reference>
<evidence type="ECO:0000256" key="1">
    <source>
        <dbReference type="SAM" id="MobiDB-lite"/>
    </source>
</evidence>
<dbReference type="VEuPathDB" id="FungiDB:VP01_2854g6"/>
<accession>A0A0L6V220</accession>
<keyword evidence="3" id="KW-1185">Reference proteome</keyword>
<sequence length="354" mass="38880">MANNEGGLSKANIPKLEKTNFLHCPSVMLTKLQEIVHLKESQKSKSTGVSKISEKTSEDQTDSAAALKHESKKGKKKGKHGPYCEPGKHNPEATSHDSDHCWKLHPEQRLNSGSKSFSNGTHHPTTQLDEANNGHGSELSLLLTEAASKPIGLNSGATHHLITCLEIFQPISKSNIKIVTGGHSNFLNPTAVGVATLANPLEKLVIIKTADRGATIIIDNTVKLLGSTKNNLLELHSSHFELIKPSSSFYQSSPDSPKWHARLGHPNPKYQSVMSRKTLEAVHMDLVRLFPVKPSAGFAYFLMLINQFSCYQTIKFLKSKSETFFKFLDFKKSSEKETGNSICMRISNRGGGSL</sequence>
<dbReference type="OrthoDB" id="1728030at2759"/>
<feature type="compositionally biased region" description="Basic and acidic residues" evidence="1">
    <location>
        <begin position="86"/>
        <end position="99"/>
    </location>
</feature>